<gene>
    <name evidence="1" type="ORF">FH608_046100</name>
</gene>
<keyword evidence="2" id="KW-1185">Reference proteome</keyword>
<reference evidence="1 2" key="1">
    <citation type="submission" date="2019-10" db="EMBL/GenBank/DDBJ databases">
        <title>Nonomuraea sp. nov., isolated from Phyllanthus amarus.</title>
        <authorList>
            <person name="Klykleung N."/>
            <person name="Tanasupawat S."/>
        </authorList>
    </citation>
    <scope>NUCLEOTIDE SEQUENCE [LARGE SCALE GENOMIC DNA]</scope>
    <source>
        <strain evidence="1 2">PA1-10</strain>
    </source>
</reference>
<sequence length="200" mass="20995">MTVHGRYTGILRDDFGYYADDLYQGEPGVDFTSGDLYRANLSRRACDTDLDPLTTQVMLSVALYLRAGDVVTNLTFKSGATAADTPTNWWFALYDTEGALLAQTADQTTTAWAANTVKTLALSSAQTIEETGVHYAGIMVKATDLPSLVGASLGIAGASAGWFTGEKIIAQTSGSSLTTTAPATIATPTAVVNVPRVVAT</sequence>
<dbReference type="AlphaFoldDB" id="A0A5C4V5V0"/>
<dbReference type="Proteomes" id="UP000312512">
    <property type="component" value="Unassembled WGS sequence"/>
</dbReference>
<name>A0A5C4V5V0_9ACTN</name>
<dbReference type="EMBL" id="VDLX02000028">
    <property type="protein sequence ID" value="KAB8186869.1"/>
    <property type="molecule type" value="Genomic_DNA"/>
</dbReference>
<dbReference type="OrthoDB" id="4215965at2"/>
<comment type="caution">
    <text evidence="1">The sequence shown here is derived from an EMBL/GenBank/DDBJ whole genome shotgun (WGS) entry which is preliminary data.</text>
</comment>
<evidence type="ECO:0000313" key="1">
    <source>
        <dbReference type="EMBL" id="KAB8186869.1"/>
    </source>
</evidence>
<proteinExistence type="predicted"/>
<dbReference type="RefSeq" id="WP_139637533.1">
    <property type="nucleotide sequence ID" value="NZ_VDLX02000028.1"/>
</dbReference>
<organism evidence="1 2">
    <name type="scientific">Nonomuraea phyllanthi</name>
    <dbReference type="NCBI Taxonomy" id="2219224"/>
    <lineage>
        <taxon>Bacteria</taxon>
        <taxon>Bacillati</taxon>
        <taxon>Actinomycetota</taxon>
        <taxon>Actinomycetes</taxon>
        <taxon>Streptosporangiales</taxon>
        <taxon>Streptosporangiaceae</taxon>
        <taxon>Nonomuraea</taxon>
    </lineage>
</organism>
<evidence type="ECO:0000313" key="2">
    <source>
        <dbReference type="Proteomes" id="UP000312512"/>
    </source>
</evidence>
<accession>A0A5C4V5V0</accession>
<protein>
    <submittedName>
        <fullName evidence="1">Uncharacterized protein</fullName>
    </submittedName>
</protein>